<dbReference type="GO" id="GO:0004499">
    <property type="term" value="F:N,N-dimethylaniline monooxygenase activity"/>
    <property type="evidence" value="ECO:0007669"/>
    <property type="project" value="InterPro"/>
</dbReference>
<evidence type="ECO:0000256" key="5">
    <source>
        <dbReference type="RuleBase" id="RU361177"/>
    </source>
</evidence>
<dbReference type="InterPro" id="IPR036188">
    <property type="entry name" value="FAD/NAD-bd_sf"/>
</dbReference>
<comment type="similarity">
    <text evidence="1 5">Belongs to the FMO family.</text>
</comment>
<dbReference type="GO" id="GO:0050660">
    <property type="term" value="F:flavin adenine dinucleotide binding"/>
    <property type="evidence" value="ECO:0007669"/>
    <property type="project" value="InterPro"/>
</dbReference>
<evidence type="ECO:0000313" key="7">
    <source>
        <dbReference type="Proteomes" id="UP001152888"/>
    </source>
</evidence>
<evidence type="ECO:0000313" key="6">
    <source>
        <dbReference type="EMBL" id="CAH1959051.1"/>
    </source>
</evidence>
<keyword evidence="5" id="KW-0503">Monooxygenase</keyword>
<dbReference type="InterPro" id="IPR050346">
    <property type="entry name" value="FMO-like"/>
</dbReference>
<comment type="cofactor">
    <cofactor evidence="5">
        <name>FAD</name>
        <dbReference type="ChEBI" id="CHEBI:57692"/>
    </cofactor>
</comment>
<dbReference type="SUPFAM" id="SSF51905">
    <property type="entry name" value="FAD/NAD(P)-binding domain"/>
    <property type="match status" value="1"/>
</dbReference>
<dbReference type="EMBL" id="CAKOFQ010006680">
    <property type="protein sequence ID" value="CAH1959051.1"/>
    <property type="molecule type" value="Genomic_DNA"/>
</dbReference>
<evidence type="ECO:0000256" key="4">
    <source>
        <dbReference type="ARBA" id="ARBA00023002"/>
    </source>
</evidence>
<keyword evidence="7" id="KW-1185">Reference proteome</keyword>
<dbReference type="PANTHER" id="PTHR23023">
    <property type="entry name" value="DIMETHYLANILINE MONOOXYGENASE"/>
    <property type="match status" value="1"/>
</dbReference>
<proteinExistence type="inferred from homology"/>
<name>A0A9P0JS18_ACAOB</name>
<dbReference type="OrthoDB" id="66881at2759"/>
<keyword evidence="4 5" id="KW-0560">Oxidoreductase</keyword>
<organism evidence="6 7">
    <name type="scientific">Acanthoscelides obtectus</name>
    <name type="common">Bean weevil</name>
    <name type="synonym">Bruchus obtectus</name>
    <dbReference type="NCBI Taxonomy" id="200917"/>
    <lineage>
        <taxon>Eukaryota</taxon>
        <taxon>Metazoa</taxon>
        <taxon>Ecdysozoa</taxon>
        <taxon>Arthropoda</taxon>
        <taxon>Hexapoda</taxon>
        <taxon>Insecta</taxon>
        <taxon>Pterygota</taxon>
        <taxon>Neoptera</taxon>
        <taxon>Endopterygota</taxon>
        <taxon>Coleoptera</taxon>
        <taxon>Polyphaga</taxon>
        <taxon>Cucujiformia</taxon>
        <taxon>Chrysomeloidea</taxon>
        <taxon>Chrysomelidae</taxon>
        <taxon>Bruchinae</taxon>
        <taxon>Bruchini</taxon>
        <taxon>Acanthoscelides</taxon>
    </lineage>
</organism>
<keyword evidence="2 5" id="KW-0285">Flavoprotein</keyword>
<dbReference type="AlphaFoldDB" id="A0A9P0JS18"/>
<dbReference type="Gene3D" id="3.50.50.60">
    <property type="entry name" value="FAD/NAD(P)-binding domain"/>
    <property type="match status" value="1"/>
</dbReference>
<dbReference type="Proteomes" id="UP001152888">
    <property type="component" value="Unassembled WGS sequence"/>
</dbReference>
<comment type="caution">
    <text evidence="6">The sequence shown here is derived from an EMBL/GenBank/DDBJ whole genome shotgun (WGS) entry which is preliminary data.</text>
</comment>
<dbReference type="GO" id="GO:0050661">
    <property type="term" value="F:NADP binding"/>
    <property type="evidence" value="ECO:0007669"/>
    <property type="project" value="InterPro"/>
</dbReference>
<gene>
    <name evidence="6" type="ORF">ACAOBT_LOCUS2991</name>
</gene>
<evidence type="ECO:0000256" key="1">
    <source>
        <dbReference type="ARBA" id="ARBA00009183"/>
    </source>
</evidence>
<evidence type="ECO:0000256" key="3">
    <source>
        <dbReference type="ARBA" id="ARBA00022827"/>
    </source>
</evidence>
<evidence type="ECO:0000256" key="2">
    <source>
        <dbReference type="ARBA" id="ARBA00022630"/>
    </source>
</evidence>
<protein>
    <recommendedName>
        <fullName evidence="5">Flavin-containing monooxygenase</fullName>
        <ecNumber evidence="5">1.-.-.-</ecNumber>
    </recommendedName>
</protein>
<keyword evidence="3 5" id="KW-0274">FAD</keyword>
<sequence>MKKPDVKRIVDGETVEFVDGTCCGFDIILLCTGYKYSFPFLHESCGITNEENYISPLYKHLIHLERPTMCFIGIPFEVCAFQMFDLQARYFCRYLDGSMKLPSTEEMRKHTEDEIKWRVEKGYSKRRFHKMGPYQEAYYNDLSTQATITPIAPVIVKLREKSGKRLASDFLNFRNDRYTIIDDEHFVMEKMY</sequence>
<accession>A0A9P0JS18</accession>
<dbReference type="InterPro" id="IPR020946">
    <property type="entry name" value="Flavin_mOase-like"/>
</dbReference>
<dbReference type="EC" id="1.-.-.-" evidence="5"/>
<dbReference type="Pfam" id="PF00743">
    <property type="entry name" value="FMO-like"/>
    <property type="match status" value="1"/>
</dbReference>
<reference evidence="6" key="1">
    <citation type="submission" date="2022-03" db="EMBL/GenBank/DDBJ databases">
        <authorList>
            <person name="Sayadi A."/>
        </authorList>
    </citation>
    <scope>NUCLEOTIDE SEQUENCE</scope>
</reference>